<dbReference type="SUPFAM" id="SSF63411">
    <property type="entry name" value="LuxS/MPP-like metallohydrolase"/>
    <property type="match status" value="4"/>
</dbReference>
<dbReference type="KEGG" id="parl:PEC302110_03250"/>
<organism evidence="4 5">
    <name type="scientific">Pectobacterium araliae</name>
    <dbReference type="NCBI Taxonomy" id="3073862"/>
    <lineage>
        <taxon>Bacteria</taxon>
        <taxon>Pseudomonadati</taxon>
        <taxon>Pseudomonadota</taxon>
        <taxon>Gammaproteobacteria</taxon>
        <taxon>Enterobacterales</taxon>
        <taxon>Pectobacteriaceae</taxon>
        <taxon>Pectobacterium</taxon>
    </lineage>
</organism>
<accession>A0AAN0KG64</accession>
<reference evidence="5" key="1">
    <citation type="journal article" date="2024" name="Int. J. Syst. Evol. Microbiol.">
        <title>Pectobacterium araliae sp. nov., a pathogen causing bacterial soft rot of Japanese angelica tree in Japan.</title>
        <authorList>
            <person name="Sawada H."/>
            <person name="Someya N."/>
            <person name="Morohoshi T."/>
            <person name="Ono M."/>
            <person name="Satou M."/>
        </authorList>
    </citation>
    <scope>NUCLEOTIDE SEQUENCE [LARGE SCALE GENOMIC DNA]</scope>
    <source>
        <strain evidence="5">MAFF 302110</strain>
    </source>
</reference>
<dbReference type="Pfam" id="PF05193">
    <property type="entry name" value="Peptidase_M16_C"/>
    <property type="match status" value="2"/>
</dbReference>
<dbReference type="InterPro" id="IPR050361">
    <property type="entry name" value="MPP/UQCRC_Complex"/>
</dbReference>
<sequence length="904" mass="100034">MTQPNTTGVESSALTQDRLDIPFHTFVLDNGLTVNVYENHSTPLVSFNIWYRVGAKDETPGKTGFAHLFEHLMFAGSKHFPGSFMNNLLEVGATELNGTTSHDRTNYYETVPVGALDYLLFAESDRMGHFLETISQEALDLQRGVVLNEKSETEGAPYGGMFERQTRACYPLGHPYAHTVLGDADDLRQASLEDVQDWFRTYYTPNNAVITLAGAIDVSTARAKIETYFGDIPPGPPLARPPVWAPAITPGKREIYEDRVPQGCVQFIWNLPAIGDVQTDELMLVADLLAGDLSARLVRRAVYQDQLATAVYASVQRGQIASQFNITAVGRPGQSLDVLEQNITDELYKLIEQGPEEDELQRIKTSWFSAFINQHETNGAIAELLSSSHVQLGAPDGFQRTLDNLDRSSVDSLRDAMQRWLNEDRYTLTVQPFTAKKTNAQGVERLRLPDIGAPRQSSLPPLQRASLTNGLQVVLVERRSHPLVSLGLLFQAGTALDIPQTFGLTQLTRQMLNEAGAGERDKFAFSEAIQSLGASIGVGGGQDNSVISLRTLTSRLTPALDLFADLVLRPCLTEQGFEHARSQQTEYIDAECASGESIIARVLPGLLYPRNHPYASPSEGGGTRRSLAQLTFEQAIAWQRQWLRPDLATLLIVGDVSLDEILPLLEQRFRGWEPGEGNVSVIDNIPSVGQHRFFVIDMPGAEQSHITAASLVPGPGWANEAAFNLLNEIVSHGFGSRINMNLREEKHWTYGVRGILSNTHGPRLHGVSVAVQADCTANAIEQIRQELREVLSDRPVTDEELTRAKSRHLLRMAGMTESLNQLGSRVGQLLRHGWSDDHWDRYAERIENLSRGDLAEIAAKVIHPERMTWVVAGNLSVIREQLEGLGEYTQIVDAGDDLFDPLDQ</sequence>
<feature type="domain" description="Peptidase M16 N-terminal" evidence="2">
    <location>
        <begin position="473"/>
        <end position="588"/>
    </location>
</feature>
<dbReference type="GO" id="GO:0046872">
    <property type="term" value="F:metal ion binding"/>
    <property type="evidence" value="ECO:0007669"/>
    <property type="project" value="InterPro"/>
</dbReference>
<protein>
    <submittedName>
        <fullName evidence="4">Pitrilysin family protein</fullName>
    </submittedName>
</protein>
<comment type="similarity">
    <text evidence="1">Belongs to the peptidase M16 family.</text>
</comment>
<feature type="domain" description="Peptidase M16 C-terminal" evidence="3">
    <location>
        <begin position="630"/>
        <end position="806"/>
    </location>
</feature>
<keyword evidence="5" id="KW-1185">Reference proteome</keyword>
<dbReference type="InterPro" id="IPR007863">
    <property type="entry name" value="Peptidase_M16_C"/>
</dbReference>
<dbReference type="Gene3D" id="3.30.830.10">
    <property type="entry name" value="Metalloenzyme, LuxS/M16 peptidase-like"/>
    <property type="match status" value="4"/>
</dbReference>
<gene>
    <name evidence="4" type="ORF">PEC302110_03250</name>
</gene>
<evidence type="ECO:0000259" key="3">
    <source>
        <dbReference type="Pfam" id="PF05193"/>
    </source>
</evidence>
<dbReference type="PANTHER" id="PTHR11851:SF49">
    <property type="entry name" value="MITOCHONDRIAL-PROCESSING PEPTIDASE SUBUNIT ALPHA"/>
    <property type="match status" value="1"/>
</dbReference>
<evidence type="ECO:0000259" key="2">
    <source>
        <dbReference type="Pfam" id="PF00675"/>
    </source>
</evidence>
<dbReference type="InterPro" id="IPR011765">
    <property type="entry name" value="Pept_M16_N"/>
</dbReference>
<dbReference type="Proteomes" id="UP001377830">
    <property type="component" value="Chromosome"/>
</dbReference>
<feature type="domain" description="Peptidase M16 N-terminal" evidence="2">
    <location>
        <begin position="38"/>
        <end position="157"/>
    </location>
</feature>
<dbReference type="EMBL" id="AP028908">
    <property type="protein sequence ID" value="BES83228.1"/>
    <property type="molecule type" value="Genomic_DNA"/>
</dbReference>
<dbReference type="RefSeq" id="WP_261846699.1">
    <property type="nucleotide sequence ID" value="NZ_AP028908.1"/>
</dbReference>
<proteinExistence type="inferred from homology"/>
<name>A0AAN0KG64_9GAMM</name>
<evidence type="ECO:0000256" key="1">
    <source>
        <dbReference type="ARBA" id="ARBA00007261"/>
    </source>
</evidence>
<dbReference type="PANTHER" id="PTHR11851">
    <property type="entry name" value="METALLOPROTEASE"/>
    <property type="match status" value="1"/>
</dbReference>
<evidence type="ECO:0000313" key="4">
    <source>
        <dbReference type="EMBL" id="BES83228.1"/>
    </source>
</evidence>
<evidence type="ECO:0000313" key="5">
    <source>
        <dbReference type="Proteomes" id="UP001377830"/>
    </source>
</evidence>
<dbReference type="InterPro" id="IPR011249">
    <property type="entry name" value="Metalloenz_LuxS/M16"/>
</dbReference>
<dbReference type="AlphaFoldDB" id="A0AAN0KG64"/>
<dbReference type="Pfam" id="PF00675">
    <property type="entry name" value="Peptidase_M16"/>
    <property type="match status" value="2"/>
</dbReference>
<feature type="domain" description="Peptidase M16 C-terminal" evidence="3">
    <location>
        <begin position="191"/>
        <end position="365"/>
    </location>
</feature>